<gene>
    <name evidence="1" type="ORF">BCR43DRAFT_497629</name>
</gene>
<keyword evidence="2" id="KW-1185">Reference proteome</keyword>
<comment type="caution">
    <text evidence="1">The sequence shown here is derived from an EMBL/GenBank/DDBJ whole genome shotgun (WGS) entry which is preliminary data.</text>
</comment>
<proteinExistence type="predicted"/>
<evidence type="ECO:0000313" key="2">
    <source>
        <dbReference type="Proteomes" id="UP000242180"/>
    </source>
</evidence>
<organism evidence="1 2">
    <name type="scientific">Syncephalastrum racemosum</name>
    <name type="common">Filamentous fungus</name>
    <dbReference type="NCBI Taxonomy" id="13706"/>
    <lineage>
        <taxon>Eukaryota</taxon>
        <taxon>Fungi</taxon>
        <taxon>Fungi incertae sedis</taxon>
        <taxon>Mucoromycota</taxon>
        <taxon>Mucoromycotina</taxon>
        <taxon>Mucoromycetes</taxon>
        <taxon>Mucorales</taxon>
        <taxon>Syncephalastraceae</taxon>
        <taxon>Syncephalastrum</taxon>
    </lineage>
</organism>
<name>A0A1X2H2J9_SYNRA</name>
<reference evidence="1 2" key="1">
    <citation type="submission" date="2016-07" db="EMBL/GenBank/DDBJ databases">
        <title>Pervasive Adenine N6-methylation of Active Genes in Fungi.</title>
        <authorList>
            <consortium name="DOE Joint Genome Institute"/>
            <person name="Mondo S.J."/>
            <person name="Dannebaum R.O."/>
            <person name="Kuo R.C."/>
            <person name="Labutti K."/>
            <person name="Haridas S."/>
            <person name="Kuo A."/>
            <person name="Salamov A."/>
            <person name="Ahrendt S.R."/>
            <person name="Lipzen A."/>
            <person name="Sullivan W."/>
            <person name="Andreopoulos W.B."/>
            <person name="Clum A."/>
            <person name="Lindquist E."/>
            <person name="Daum C."/>
            <person name="Ramamoorthy G.K."/>
            <person name="Gryganskyi A."/>
            <person name="Culley D."/>
            <person name="Magnuson J.K."/>
            <person name="James T.Y."/>
            <person name="O'Malley M.A."/>
            <person name="Stajich J.E."/>
            <person name="Spatafora J.W."/>
            <person name="Visel A."/>
            <person name="Grigoriev I.V."/>
        </authorList>
    </citation>
    <scope>NUCLEOTIDE SEQUENCE [LARGE SCALE GENOMIC DNA]</scope>
    <source>
        <strain evidence="1 2">NRRL 2496</strain>
    </source>
</reference>
<dbReference type="InParanoid" id="A0A1X2H2J9"/>
<dbReference type="Proteomes" id="UP000242180">
    <property type="component" value="Unassembled WGS sequence"/>
</dbReference>
<protein>
    <submittedName>
        <fullName evidence="1">Uncharacterized protein</fullName>
    </submittedName>
</protein>
<accession>A0A1X2H2J9</accession>
<dbReference type="AlphaFoldDB" id="A0A1X2H2J9"/>
<sequence length="70" mass="8226">MFRHSSIAYFYSLDRNSVHNLYDRHKCNVEDDSMINSFIDSYERSNPVASFLNSHFLVQLKKASPWILLG</sequence>
<evidence type="ECO:0000313" key="1">
    <source>
        <dbReference type="EMBL" id="ORY92003.1"/>
    </source>
</evidence>
<dbReference type="EMBL" id="MCGN01000010">
    <property type="protein sequence ID" value="ORY92003.1"/>
    <property type="molecule type" value="Genomic_DNA"/>
</dbReference>